<proteinExistence type="predicted"/>
<reference evidence="2" key="1">
    <citation type="submission" date="2021-03" db="EMBL/GenBank/DDBJ databases">
        <title>Streptomyces poriferae sp. nov., a novel marine sponge-derived Actinobacteria species with anti-MRSA activity.</title>
        <authorList>
            <person name="Sandoval-Powers M."/>
            <person name="Kralova S."/>
            <person name="Nguyen G.-S."/>
            <person name="Fawwal D."/>
            <person name="Degnes K."/>
            <person name="Klinkenberg G."/>
            <person name="Sletta H."/>
            <person name="Wentzel A."/>
            <person name="Liles M.R."/>
        </authorList>
    </citation>
    <scope>NUCLEOTIDE SEQUENCE</scope>
    <source>
        <strain evidence="2">DSM 41794</strain>
    </source>
</reference>
<organism evidence="2 3">
    <name type="scientific">Streptomyces beijiangensis</name>
    <dbReference type="NCBI Taxonomy" id="163361"/>
    <lineage>
        <taxon>Bacteria</taxon>
        <taxon>Bacillati</taxon>
        <taxon>Actinomycetota</taxon>
        <taxon>Actinomycetes</taxon>
        <taxon>Kitasatosporales</taxon>
        <taxon>Streptomycetaceae</taxon>
        <taxon>Streptomyces</taxon>
    </lineage>
</organism>
<evidence type="ECO:0000313" key="3">
    <source>
        <dbReference type="Proteomes" id="UP000664167"/>
    </source>
</evidence>
<gene>
    <name evidence="2" type="ORF">J0695_41190</name>
</gene>
<keyword evidence="3" id="KW-1185">Reference proteome</keyword>
<accession>A0A939JN46</accession>
<evidence type="ECO:0000313" key="2">
    <source>
        <dbReference type="EMBL" id="MBO0518090.1"/>
    </source>
</evidence>
<keyword evidence="1" id="KW-0175">Coiled coil</keyword>
<name>A0A939JN46_9ACTN</name>
<feature type="non-terminal residue" evidence="2">
    <location>
        <position position="1"/>
    </location>
</feature>
<sequence>DQLQELVKGRVDELPEKISTMLGKLKDAEKEIEKFRAEKVLQAAAGLAAGAKDVRGVAVVTGQVPDGTGAD</sequence>
<feature type="coiled-coil region" evidence="1">
    <location>
        <begin position="18"/>
        <end position="45"/>
    </location>
</feature>
<protein>
    <submittedName>
        <fullName evidence="2">Uncharacterized protein</fullName>
    </submittedName>
</protein>
<feature type="non-terminal residue" evidence="2">
    <location>
        <position position="71"/>
    </location>
</feature>
<dbReference type="RefSeq" id="WP_206969922.1">
    <property type="nucleotide sequence ID" value="NZ_JAFLRJ010001205.1"/>
</dbReference>
<dbReference type="AlphaFoldDB" id="A0A939JN46"/>
<dbReference type="EMBL" id="JAFLRJ010001205">
    <property type="protein sequence ID" value="MBO0518090.1"/>
    <property type="molecule type" value="Genomic_DNA"/>
</dbReference>
<evidence type="ECO:0000256" key="1">
    <source>
        <dbReference type="SAM" id="Coils"/>
    </source>
</evidence>
<dbReference type="Proteomes" id="UP000664167">
    <property type="component" value="Unassembled WGS sequence"/>
</dbReference>
<comment type="caution">
    <text evidence="2">The sequence shown here is derived from an EMBL/GenBank/DDBJ whole genome shotgun (WGS) entry which is preliminary data.</text>
</comment>